<dbReference type="PANTHER" id="PTHR10693">
    <property type="entry name" value="RAS GTPASE-ACTIVATING PROTEIN-BINDING PROTEIN"/>
    <property type="match status" value="1"/>
</dbReference>
<dbReference type="Gene3D" id="3.10.450.50">
    <property type="match status" value="1"/>
</dbReference>
<reference evidence="7" key="1">
    <citation type="submission" date="2021-02" db="EMBL/GenBank/DDBJ databases">
        <authorList>
            <person name="Bekaert M."/>
        </authorList>
    </citation>
    <scope>NUCLEOTIDE SEQUENCE</scope>
    <source>
        <strain evidence="7">IoA-00</strain>
    </source>
</reference>
<evidence type="ECO:0000313" key="8">
    <source>
        <dbReference type="Proteomes" id="UP000675881"/>
    </source>
</evidence>
<feature type="region of interest" description="Disordered" evidence="4">
    <location>
        <begin position="261"/>
        <end position="317"/>
    </location>
</feature>
<dbReference type="EMBL" id="HG994591">
    <property type="protein sequence ID" value="CAF2818800.1"/>
    <property type="molecule type" value="Genomic_DNA"/>
</dbReference>
<evidence type="ECO:0000256" key="4">
    <source>
        <dbReference type="SAM" id="MobiDB-lite"/>
    </source>
</evidence>
<keyword evidence="8" id="KW-1185">Reference proteome</keyword>
<evidence type="ECO:0000259" key="5">
    <source>
        <dbReference type="PROSITE" id="PS50102"/>
    </source>
</evidence>
<name>A0A7R8H254_LEPSM</name>
<feature type="compositionally biased region" description="Basic and acidic residues" evidence="4">
    <location>
        <begin position="392"/>
        <end position="410"/>
    </location>
</feature>
<evidence type="ECO:0000256" key="2">
    <source>
        <dbReference type="ARBA" id="ARBA00022884"/>
    </source>
</evidence>
<dbReference type="InterPro" id="IPR018222">
    <property type="entry name" value="Nuclear_transport_factor_2_euk"/>
</dbReference>
<dbReference type="InterPro" id="IPR000504">
    <property type="entry name" value="RRM_dom"/>
</dbReference>
<dbReference type="CDD" id="cd00780">
    <property type="entry name" value="NTF2"/>
    <property type="match status" value="1"/>
</dbReference>
<gene>
    <name evidence="7" type="ORF">LSAA_3662</name>
</gene>
<feature type="domain" description="RRM" evidence="5">
    <location>
        <begin position="437"/>
        <end position="542"/>
    </location>
</feature>
<dbReference type="InterPro" id="IPR032710">
    <property type="entry name" value="NTF2-like_dom_sf"/>
</dbReference>
<dbReference type="Gene3D" id="3.30.70.330">
    <property type="match status" value="1"/>
</dbReference>
<sequence>MERVSEGVEDVKSGVVAPVAGVVLMSPTGEMGSVGEKRMSELSGLPSPQCVGREFVRQYYTLLNQSPLHLHRFYSHNSSFIHGGLSDGEEEGPSLPVRGQQEIHEKIMQLNFRDCHAKIRQVDAHATLDCGVVIQVSGELSNGGNPMRRFMQTFVLAPQSPKKYYVHNDIFRYQDEVFSDEENETLDPSINLPDEENSISSYAKINTKVREENRKEISGILPSPDSLVNSDIQLNGSVIKELNSIALPDVTTSSSINQIIPNKDQGIMSHSTSAEKENSISTANTGTGSGDEDEICEESQSSDNSVSNGPLTYAKLVKSGPPVPPSIHGYSSSSGLPAGTFVKFKASSSPAVATSMPSSNESKEVSSIKVGASGSFRGGGGRGGGMVGRNSVTRERYSSSTRDVEDERPRGSPRLSTGQDRGPPSLPVCVGPFSDSQQLFVGNLPHNCSEADLQGLFGKFGKVLEIRINNKGASLTKTLPSGVRVPNYGFVVFEDENAVIECLKKKPIFLPEGNHRLNIEEKKVNKGRGEDIRNLQISSGNRTAVGSNFERSSQDLVSNRGINVSDRTVRGSTRPGSRNRGGIYSGHQGQNRGSGSTVGNSSLKPIIIEQIAS</sequence>
<dbReference type="GO" id="GO:1990904">
    <property type="term" value="C:ribonucleoprotein complex"/>
    <property type="evidence" value="ECO:0007669"/>
    <property type="project" value="TreeGrafter"/>
</dbReference>
<feature type="compositionally biased region" description="Polar residues" evidence="4">
    <location>
        <begin position="587"/>
        <end position="601"/>
    </location>
</feature>
<feature type="compositionally biased region" description="Gly residues" evidence="4">
    <location>
        <begin position="376"/>
        <end position="387"/>
    </location>
</feature>
<feature type="compositionally biased region" description="Polar residues" evidence="4">
    <location>
        <begin position="298"/>
        <end position="310"/>
    </location>
</feature>
<dbReference type="InterPro" id="IPR012677">
    <property type="entry name" value="Nucleotide-bd_a/b_plait_sf"/>
</dbReference>
<dbReference type="FunFam" id="3.10.450.50:FF:000010">
    <property type="entry name" value="Ras GTPase-activating protein-binding protein"/>
    <property type="match status" value="1"/>
</dbReference>
<feature type="domain" description="NTF2" evidence="6">
    <location>
        <begin position="51"/>
        <end position="173"/>
    </location>
</feature>
<evidence type="ECO:0000256" key="3">
    <source>
        <dbReference type="PROSITE-ProRule" id="PRU00176"/>
    </source>
</evidence>
<dbReference type="GO" id="GO:0003729">
    <property type="term" value="F:mRNA binding"/>
    <property type="evidence" value="ECO:0007669"/>
    <property type="project" value="TreeGrafter"/>
</dbReference>
<feature type="region of interest" description="Disordered" evidence="4">
    <location>
        <begin position="564"/>
        <end position="601"/>
    </location>
</feature>
<dbReference type="Pfam" id="PF02136">
    <property type="entry name" value="NTF2"/>
    <property type="match status" value="1"/>
</dbReference>
<dbReference type="PROSITE" id="PS50177">
    <property type="entry name" value="NTF2_DOMAIN"/>
    <property type="match status" value="1"/>
</dbReference>
<comment type="subcellular location">
    <subcellularLocation>
        <location evidence="1">Cytoplasm</location>
        <location evidence="1">Stress granule</location>
    </subcellularLocation>
</comment>
<dbReference type="SUPFAM" id="SSF54427">
    <property type="entry name" value="NTF2-like"/>
    <property type="match status" value="1"/>
</dbReference>
<evidence type="ECO:0000313" key="7">
    <source>
        <dbReference type="EMBL" id="CAF2818800.1"/>
    </source>
</evidence>
<dbReference type="InterPro" id="IPR002075">
    <property type="entry name" value="NTF2_dom"/>
</dbReference>
<evidence type="ECO:0000256" key="1">
    <source>
        <dbReference type="ARBA" id="ARBA00004210"/>
    </source>
</evidence>
<dbReference type="InterPro" id="IPR039539">
    <property type="entry name" value="Ras_GTPase_bind_prot"/>
</dbReference>
<dbReference type="Proteomes" id="UP000675881">
    <property type="component" value="Chromosome 12"/>
</dbReference>
<proteinExistence type="predicted"/>
<feature type="compositionally biased region" description="Polar residues" evidence="4">
    <location>
        <begin position="564"/>
        <end position="576"/>
    </location>
</feature>
<dbReference type="InterPro" id="IPR035979">
    <property type="entry name" value="RBD_domain_sf"/>
</dbReference>
<organism evidence="7 8">
    <name type="scientific">Lepeophtheirus salmonis</name>
    <name type="common">Salmon louse</name>
    <name type="synonym">Caligus salmonis</name>
    <dbReference type="NCBI Taxonomy" id="72036"/>
    <lineage>
        <taxon>Eukaryota</taxon>
        <taxon>Metazoa</taxon>
        <taxon>Ecdysozoa</taxon>
        <taxon>Arthropoda</taxon>
        <taxon>Crustacea</taxon>
        <taxon>Multicrustacea</taxon>
        <taxon>Hexanauplia</taxon>
        <taxon>Copepoda</taxon>
        <taxon>Siphonostomatoida</taxon>
        <taxon>Caligidae</taxon>
        <taxon>Lepeophtheirus</taxon>
    </lineage>
</organism>
<dbReference type="PROSITE" id="PS50102">
    <property type="entry name" value="RRM"/>
    <property type="match status" value="1"/>
</dbReference>
<dbReference type="OrthoDB" id="339151at2759"/>
<accession>A0A7R8H254</accession>
<dbReference type="SUPFAM" id="SSF54928">
    <property type="entry name" value="RNA-binding domain, RBD"/>
    <property type="match status" value="1"/>
</dbReference>
<protein>
    <submittedName>
        <fullName evidence="7">Ras GTPase-activating protein-binding protein 2,Ras GTPase-activating protein-binding protein 1</fullName>
    </submittedName>
</protein>
<keyword evidence="2 3" id="KW-0694">RNA-binding</keyword>
<dbReference type="PANTHER" id="PTHR10693:SF20">
    <property type="entry name" value="AT27578P"/>
    <property type="match status" value="1"/>
</dbReference>
<evidence type="ECO:0000259" key="6">
    <source>
        <dbReference type="PROSITE" id="PS50177"/>
    </source>
</evidence>
<feature type="compositionally biased region" description="Polar residues" evidence="4">
    <location>
        <begin position="351"/>
        <end position="360"/>
    </location>
</feature>
<dbReference type="SMART" id="SM00360">
    <property type="entry name" value="RRM"/>
    <property type="match status" value="1"/>
</dbReference>
<dbReference type="AlphaFoldDB" id="A0A7R8H254"/>
<dbReference type="GO" id="GO:0005829">
    <property type="term" value="C:cytosol"/>
    <property type="evidence" value="ECO:0007669"/>
    <property type="project" value="TreeGrafter"/>
</dbReference>
<feature type="region of interest" description="Disordered" evidence="4">
    <location>
        <begin position="351"/>
        <end position="424"/>
    </location>
</feature>
<dbReference type="GO" id="GO:0010494">
    <property type="term" value="C:cytoplasmic stress granule"/>
    <property type="evidence" value="ECO:0007669"/>
    <property type="project" value="UniProtKB-SubCell"/>
</dbReference>
<dbReference type="Pfam" id="PF00076">
    <property type="entry name" value="RRM_1"/>
    <property type="match status" value="1"/>
</dbReference>